<keyword evidence="1" id="KW-0732">Signal</keyword>
<dbReference type="EMBL" id="WUMK01000011">
    <property type="protein sequence ID" value="MXN48726.1"/>
    <property type="molecule type" value="Genomic_DNA"/>
</dbReference>
<evidence type="ECO:0000259" key="2">
    <source>
        <dbReference type="Pfam" id="PF18602"/>
    </source>
</evidence>
<organism evidence="3 4">
    <name type="scientific">Shinella kummerowiae</name>
    <dbReference type="NCBI Taxonomy" id="417745"/>
    <lineage>
        <taxon>Bacteria</taxon>
        <taxon>Pseudomonadati</taxon>
        <taxon>Pseudomonadota</taxon>
        <taxon>Alphaproteobacteria</taxon>
        <taxon>Hyphomicrobiales</taxon>
        <taxon>Rhizobiaceae</taxon>
        <taxon>Shinella</taxon>
    </lineage>
</organism>
<keyword evidence="4" id="KW-1185">Reference proteome</keyword>
<comment type="caution">
    <text evidence="3">The sequence shown here is derived from an EMBL/GenBank/DDBJ whole genome shotgun (WGS) entry which is preliminary data.</text>
</comment>
<proteinExistence type="predicted"/>
<sequence>MRFFPVFSGAILSVHLAMGVAWAVPGDKTRDWKFSGFELIEALEGRSSDEMSGEADPSRPKARAVAYIAGVADATRGTRWCGAGTVLPHELIDRVYTYLQSLASARLKRSASSLVVEGLAGAFPCRAN</sequence>
<dbReference type="OrthoDB" id="8292907at2"/>
<dbReference type="InterPro" id="IPR041238">
    <property type="entry name" value="Rap1a"/>
</dbReference>
<evidence type="ECO:0000313" key="4">
    <source>
        <dbReference type="Proteomes" id="UP000435802"/>
    </source>
</evidence>
<reference evidence="3 4" key="1">
    <citation type="submission" date="2019-12" db="EMBL/GenBank/DDBJ databases">
        <title>Shinella kummerowiae sp. nov., a symbiotic bacterium isolated from root nodules of the herbal legume Kummerowia stipulacea.</title>
        <authorList>
            <person name="Gao J."/>
        </authorList>
    </citation>
    <scope>NUCLEOTIDE SEQUENCE [LARGE SCALE GENOMIC DNA]</scope>
    <source>
        <strain evidence="3 4">CCBAU 25048</strain>
    </source>
</reference>
<evidence type="ECO:0000313" key="3">
    <source>
        <dbReference type="EMBL" id="MXN48726.1"/>
    </source>
</evidence>
<dbReference type="Pfam" id="PF18602">
    <property type="entry name" value="Rap1a"/>
    <property type="match status" value="1"/>
</dbReference>
<feature type="chain" id="PRO_5027122433" description="Rap1a immunity protein domain-containing protein" evidence="1">
    <location>
        <begin position="24"/>
        <end position="128"/>
    </location>
</feature>
<dbReference type="AlphaFoldDB" id="A0A6N8SN83"/>
<dbReference type="Gene3D" id="1.10.890.40">
    <property type="match status" value="1"/>
</dbReference>
<feature type="signal peptide" evidence="1">
    <location>
        <begin position="1"/>
        <end position="23"/>
    </location>
</feature>
<dbReference type="Proteomes" id="UP000435802">
    <property type="component" value="Unassembled WGS sequence"/>
</dbReference>
<protein>
    <recommendedName>
        <fullName evidence="2">Rap1a immunity protein domain-containing protein</fullName>
    </recommendedName>
</protein>
<name>A0A6N8SN83_9HYPH</name>
<gene>
    <name evidence="3" type="ORF">GR138_26365</name>
</gene>
<evidence type="ECO:0000256" key="1">
    <source>
        <dbReference type="SAM" id="SignalP"/>
    </source>
</evidence>
<accession>A0A6N8SN83</accession>
<feature type="domain" description="Rap1a immunity protein" evidence="2">
    <location>
        <begin position="52"/>
        <end position="125"/>
    </location>
</feature>